<evidence type="ECO:0000256" key="10">
    <source>
        <dbReference type="ARBA" id="ARBA00033171"/>
    </source>
</evidence>
<evidence type="ECO:0000256" key="2">
    <source>
        <dbReference type="ARBA" id="ARBA00004948"/>
    </source>
</evidence>
<evidence type="ECO:0000256" key="6">
    <source>
        <dbReference type="ARBA" id="ARBA00022723"/>
    </source>
</evidence>
<evidence type="ECO:0000313" key="15">
    <source>
        <dbReference type="Proteomes" id="UP000028531"/>
    </source>
</evidence>
<sequence length="304" mass="34479">MKSLKIALDWTPNANHVGFYVAQQMGFYKNAGIDLQIIHAGEDHYKITPAKKIELGLVDFALCPLESVMSYQTKASPFSLQAIATLFKEDLSAVVCISNRGIESPKHLDGKSYASYKARYEDAIIKQMIINDGGSGSIELQYPDKLGIWNTIENNQVDATWIFMNWEGVKAQQKGLDLNVFKLKNYQIPYSYSPVIVVDSNKIKEEQTVYSRFLKATKLGFLYAQKNPDQAAKILKPHLPEADKSIDLNECIRITCNAMGDEKNWGIMEPLRVQEFLKWLQEHHLEKHSLKAGSLFTNSLLIHH</sequence>
<keyword evidence="5" id="KW-0808">Transferase</keyword>
<evidence type="ECO:0000256" key="3">
    <source>
        <dbReference type="ARBA" id="ARBA00009406"/>
    </source>
</evidence>
<evidence type="ECO:0000256" key="1">
    <source>
        <dbReference type="ARBA" id="ARBA00003469"/>
    </source>
</evidence>
<comment type="catalytic activity">
    <reaction evidence="11">
        <text>N(6)-(pyridoxal phosphate)-L-lysyl-[4-amino-5-hydroxymethyl-2-methylpyrimidine phosphate synthase] + L-histidyl-[4-amino-5-hydroxymethyl-2-methylpyrimidine phosphate synthase] + 2 Fe(3+) + 4 H2O = L-lysyl-[4-amino-5-hydroxymethyl-2-methylpyrimidine phosphate synthase] + (2S)-2-amino-5-hydroxy-4-oxopentanoyl-[4-amino-5-hydroxymethyl-2-methylpyrimidine phosphate synthase] + 4-amino-2-methyl-5-(phosphooxymethyl)pyrimidine + 3-oxopropanoate + 2 Fe(2+) + 2 H(+)</text>
        <dbReference type="Rhea" id="RHEA:65756"/>
        <dbReference type="Rhea" id="RHEA-COMP:16892"/>
        <dbReference type="Rhea" id="RHEA-COMP:16893"/>
        <dbReference type="Rhea" id="RHEA-COMP:16894"/>
        <dbReference type="Rhea" id="RHEA-COMP:16895"/>
        <dbReference type="ChEBI" id="CHEBI:15377"/>
        <dbReference type="ChEBI" id="CHEBI:15378"/>
        <dbReference type="ChEBI" id="CHEBI:29033"/>
        <dbReference type="ChEBI" id="CHEBI:29034"/>
        <dbReference type="ChEBI" id="CHEBI:29969"/>
        <dbReference type="ChEBI" id="CHEBI:29979"/>
        <dbReference type="ChEBI" id="CHEBI:33190"/>
        <dbReference type="ChEBI" id="CHEBI:58354"/>
        <dbReference type="ChEBI" id="CHEBI:143915"/>
        <dbReference type="ChEBI" id="CHEBI:157692"/>
    </reaction>
    <physiologicalReaction direction="left-to-right" evidence="11">
        <dbReference type="Rhea" id="RHEA:65757"/>
    </physiologicalReaction>
</comment>
<evidence type="ECO:0000256" key="11">
    <source>
        <dbReference type="ARBA" id="ARBA00048179"/>
    </source>
</evidence>
<protein>
    <recommendedName>
        <fullName evidence="10">Thiamine pyrimidine synthase</fullName>
    </recommendedName>
</protein>
<evidence type="ECO:0000313" key="13">
    <source>
        <dbReference type="EMBL" id="KEZ93288.1"/>
    </source>
</evidence>
<keyword evidence="9" id="KW-0408">Iron</keyword>
<dbReference type="GO" id="GO:0016740">
    <property type="term" value="F:transferase activity"/>
    <property type="evidence" value="ECO:0007669"/>
    <property type="project" value="UniProtKB-KW"/>
</dbReference>
<evidence type="ECO:0000259" key="12">
    <source>
        <dbReference type="Pfam" id="PF09084"/>
    </source>
</evidence>
<dbReference type="EMBL" id="JPJI01000032">
    <property type="protein sequence ID" value="KEZ93288.1"/>
    <property type="molecule type" value="Genomic_DNA"/>
</dbReference>
<dbReference type="Pfam" id="PF09084">
    <property type="entry name" value="NMT1"/>
    <property type="match status" value="1"/>
</dbReference>
<dbReference type="InterPro" id="IPR015168">
    <property type="entry name" value="SsuA/THI5"/>
</dbReference>
<comment type="function">
    <text evidence="1">Responsible for the formation of the pyrimidine heterocycle in the thiamine biosynthesis pathway. Catalyzes the formation of hydroxymethylpyrimidine phosphate (HMP-P) from histidine and pyridoxal phosphate (PLP). The protein uses PLP and the active site histidine to form HMP-P, generating an inactive enzyme. The enzyme can only undergo a single turnover, which suggests it is a suicide enzyme.</text>
</comment>
<dbReference type="GO" id="GO:0046872">
    <property type="term" value="F:metal ion binding"/>
    <property type="evidence" value="ECO:0007669"/>
    <property type="project" value="UniProtKB-KW"/>
</dbReference>
<evidence type="ECO:0000256" key="9">
    <source>
        <dbReference type="ARBA" id="ARBA00023004"/>
    </source>
</evidence>
<organism evidence="13 15">
    <name type="scientific">Nonlabens ulvanivorans</name>
    <name type="common">Persicivirga ulvanivorans</name>
    <dbReference type="NCBI Taxonomy" id="906888"/>
    <lineage>
        <taxon>Bacteria</taxon>
        <taxon>Pseudomonadati</taxon>
        <taxon>Bacteroidota</taxon>
        <taxon>Flavobacteriia</taxon>
        <taxon>Flavobacteriales</taxon>
        <taxon>Flavobacteriaceae</taxon>
        <taxon>Nonlabens</taxon>
    </lineage>
</organism>
<dbReference type="SUPFAM" id="SSF53850">
    <property type="entry name" value="Periplasmic binding protein-like II"/>
    <property type="match status" value="1"/>
</dbReference>
<comment type="subunit">
    <text evidence="4">Homodimer.</text>
</comment>
<dbReference type="AlphaFoldDB" id="A0A084JWF4"/>
<dbReference type="GO" id="GO:0009228">
    <property type="term" value="P:thiamine biosynthetic process"/>
    <property type="evidence" value="ECO:0007669"/>
    <property type="project" value="UniProtKB-KW"/>
</dbReference>
<evidence type="ECO:0000256" key="8">
    <source>
        <dbReference type="ARBA" id="ARBA00022977"/>
    </source>
</evidence>
<comment type="caution">
    <text evidence="13">The sequence shown here is derived from an EMBL/GenBank/DDBJ whole genome shotgun (WGS) entry which is preliminary data.</text>
</comment>
<keyword evidence="7" id="KW-0663">Pyridoxal phosphate</keyword>
<feature type="domain" description="SsuA/THI5-like" evidence="12">
    <location>
        <begin position="13"/>
        <end position="231"/>
    </location>
</feature>
<dbReference type="InterPro" id="IPR027939">
    <property type="entry name" value="NMT1/THI5"/>
</dbReference>
<reference evidence="14 16" key="2">
    <citation type="submission" date="2018-03" db="EMBL/GenBank/DDBJ databases">
        <title>Genomic Encyclopedia of Archaeal and Bacterial Type Strains, Phase II (KMG-II): from individual species to whole genera.</title>
        <authorList>
            <person name="Goeker M."/>
        </authorList>
    </citation>
    <scope>NUCLEOTIDE SEQUENCE [LARGE SCALE GENOMIC DNA]</scope>
    <source>
        <strain evidence="14 16">DSM 22727</strain>
    </source>
</reference>
<reference evidence="13 15" key="1">
    <citation type="submission" date="2014-07" db="EMBL/GenBank/DDBJ databases">
        <title>Draft genome sequence of Nonlabens ulvanivorans, an ulvan degrading bacterium.</title>
        <authorList>
            <person name="Kopel M."/>
            <person name="Helbert W."/>
            <person name="Henrissat B."/>
            <person name="Doniger T."/>
            <person name="Banin E."/>
        </authorList>
    </citation>
    <scope>NUCLEOTIDE SEQUENCE [LARGE SCALE GENOMIC DNA]</scope>
    <source>
        <strain evidence="13 15">PLR</strain>
    </source>
</reference>
<comment type="similarity">
    <text evidence="3">Belongs to the NMT1/THI5 family.</text>
</comment>
<accession>A0A084JWF4</accession>
<dbReference type="EMBL" id="PVNA01000003">
    <property type="protein sequence ID" value="PRX13588.1"/>
    <property type="molecule type" value="Genomic_DNA"/>
</dbReference>
<evidence type="ECO:0000313" key="16">
    <source>
        <dbReference type="Proteomes" id="UP000239997"/>
    </source>
</evidence>
<dbReference type="Proteomes" id="UP000028531">
    <property type="component" value="Unassembled WGS sequence"/>
</dbReference>
<comment type="pathway">
    <text evidence="2">Cofactor biosynthesis; thiamine diphosphate biosynthesis.</text>
</comment>
<dbReference type="Gene3D" id="3.40.190.10">
    <property type="entry name" value="Periplasmic binding protein-like II"/>
    <property type="match status" value="2"/>
</dbReference>
<evidence type="ECO:0000256" key="5">
    <source>
        <dbReference type="ARBA" id="ARBA00022679"/>
    </source>
</evidence>
<evidence type="ECO:0000256" key="4">
    <source>
        <dbReference type="ARBA" id="ARBA00011738"/>
    </source>
</evidence>
<dbReference type="PANTHER" id="PTHR31528">
    <property type="entry name" value="4-AMINO-5-HYDROXYMETHYL-2-METHYLPYRIMIDINE PHOSPHATE SYNTHASE THI11-RELATED"/>
    <property type="match status" value="1"/>
</dbReference>
<dbReference type="RefSeq" id="WP_036585039.1">
    <property type="nucleotide sequence ID" value="NZ_JPJI01000032.1"/>
</dbReference>
<dbReference type="PANTHER" id="PTHR31528:SF1">
    <property type="entry name" value="4-AMINO-5-HYDROXYMETHYL-2-METHYLPYRIMIDINE PHOSPHATE SYNTHASE THI11-RELATED"/>
    <property type="match status" value="1"/>
</dbReference>
<proteinExistence type="inferred from homology"/>
<keyword evidence="8" id="KW-0784">Thiamine biosynthesis</keyword>
<dbReference type="OrthoDB" id="9815602at2"/>
<dbReference type="Proteomes" id="UP000239997">
    <property type="component" value="Unassembled WGS sequence"/>
</dbReference>
<keyword evidence="6" id="KW-0479">Metal-binding</keyword>
<evidence type="ECO:0000313" key="14">
    <source>
        <dbReference type="EMBL" id="PRX13588.1"/>
    </source>
</evidence>
<evidence type="ECO:0000256" key="7">
    <source>
        <dbReference type="ARBA" id="ARBA00022898"/>
    </source>
</evidence>
<gene>
    <name evidence="13" type="ORF">IL45_14320</name>
    <name evidence="14" type="ORF">LY02_01832</name>
</gene>
<name>A0A084JWF4_NONUL</name>
<keyword evidence="16" id="KW-1185">Reference proteome</keyword>